<evidence type="ECO:0000313" key="2">
    <source>
        <dbReference type="EMBL" id="KAJ7691964.1"/>
    </source>
</evidence>
<dbReference type="Proteomes" id="UP001221757">
    <property type="component" value="Unassembled WGS sequence"/>
</dbReference>
<accession>A0AAD7DIE7</accession>
<dbReference type="AlphaFoldDB" id="A0AAD7DIE7"/>
<keyword evidence="1" id="KW-0175">Coiled coil</keyword>
<evidence type="ECO:0000256" key="1">
    <source>
        <dbReference type="SAM" id="Coils"/>
    </source>
</evidence>
<organism evidence="2 3">
    <name type="scientific">Mycena rosella</name>
    <name type="common">Pink bonnet</name>
    <name type="synonym">Agaricus rosellus</name>
    <dbReference type="NCBI Taxonomy" id="1033263"/>
    <lineage>
        <taxon>Eukaryota</taxon>
        <taxon>Fungi</taxon>
        <taxon>Dikarya</taxon>
        <taxon>Basidiomycota</taxon>
        <taxon>Agaricomycotina</taxon>
        <taxon>Agaricomycetes</taxon>
        <taxon>Agaricomycetidae</taxon>
        <taxon>Agaricales</taxon>
        <taxon>Marasmiineae</taxon>
        <taxon>Mycenaceae</taxon>
        <taxon>Mycena</taxon>
    </lineage>
</organism>
<sequence length="160" mass="17760">MNSDPSQCPTCRATGRLSFGPHDLNFHVAPGTRHHGLLTSNEVPLEPDLLAVNSVISKTDARLAWLDTEILRLQDRLKELEEERTALSSFRAQNNAILSPLRRMPPEVLGEIFAWTLPSVKDALERGFSVGRSPWVLGQINSPWRSVALSTPSLWSLVAI</sequence>
<comment type="caution">
    <text evidence="2">The sequence shown here is derived from an EMBL/GenBank/DDBJ whole genome shotgun (WGS) entry which is preliminary data.</text>
</comment>
<protein>
    <recommendedName>
        <fullName evidence="4">F-box domain-containing protein</fullName>
    </recommendedName>
</protein>
<name>A0AAD7DIE7_MYCRO</name>
<evidence type="ECO:0000313" key="3">
    <source>
        <dbReference type="Proteomes" id="UP001221757"/>
    </source>
</evidence>
<proteinExistence type="predicted"/>
<feature type="non-terminal residue" evidence="2">
    <location>
        <position position="160"/>
    </location>
</feature>
<gene>
    <name evidence="2" type="ORF">B0H17DRAFT_1010809</name>
</gene>
<evidence type="ECO:0008006" key="4">
    <source>
        <dbReference type="Google" id="ProtNLM"/>
    </source>
</evidence>
<feature type="coiled-coil region" evidence="1">
    <location>
        <begin position="63"/>
        <end position="90"/>
    </location>
</feature>
<reference evidence="2" key="1">
    <citation type="submission" date="2023-03" db="EMBL/GenBank/DDBJ databases">
        <title>Massive genome expansion in bonnet fungi (Mycena s.s.) driven by repeated elements and novel gene families across ecological guilds.</title>
        <authorList>
            <consortium name="Lawrence Berkeley National Laboratory"/>
            <person name="Harder C.B."/>
            <person name="Miyauchi S."/>
            <person name="Viragh M."/>
            <person name="Kuo A."/>
            <person name="Thoen E."/>
            <person name="Andreopoulos B."/>
            <person name="Lu D."/>
            <person name="Skrede I."/>
            <person name="Drula E."/>
            <person name="Henrissat B."/>
            <person name="Morin E."/>
            <person name="Kohler A."/>
            <person name="Barry K."/>
            <person name="LaButti K."/>
            <person name="Morin E."/>
            <person name="Salamov A."/>
            <person name="Lipzen A."/>
            <person name="Mereny Z."/>
            <person name="Hegedus B."/>
            <person name="Baldrian P."/>
            <person name="Stursova M."/>
            <person name="Weitz H."/>
            <person name="Taylor A."/>
            <person name="Grigoriev I.V."/>
            <person name="Nagy L.G."/>
            <person name="Martin F."/>
            <person name="Kauserud H."/>
        </authorList>
    </citation>
    <scope>NUCLEOTIDE SEQUENCE</scope>
    <source>
        <strain evidence="2">CBHHK067</strain>
    </source>
</reference>
<dbReference type="EMBL" id="JARKIE010000055">
    <property type="protein sequence ID" value="KAJ7691964.1"/>
    <property type="molecule type" value="Genomic_DNA"/>
</dbReference>
<keyword evidence="3" id="KW-1185">Reference proteome</keyword>